<feature type="domain" description="Antirepressor protein ant N-terminal" evidence="1">
    <location>
        <begin position="58"/>
        <end position="165"/>
    </location>
</feature>
<dbReference type="EMBL" id="QJPH01000577">
    <property type="protein sequence ID" value="PZN69420.1"/>
    <property type="molecule type" value="Genomic_DNA"/>
</dbReference>
<evidence type="ECO:0000313" key="2">
    <source>
        <dbReference type="EMBL" id="PZN69420.1"/>
    </source>
</evidence>
<comment type="caution">
    <text evidence="2">The sequence shown here is derived from an EMBL/GenBank/DDBJ whole genome shotgun (WGS) entry which is preliminary data.</text>
</comment>
<dbReference type="InterPro" id="IPR018875">
    <property type="entry name" value="Antirepressor_Ant_N"/>
</dbReference>
<accession>A0A2W4S097</accession>
<dbReference type="NCBIfam" id="TIGR02681">
    <property type="entry name" value="phage_pRha"/>
    <property type="match status" value="1"/>
</dbReference>
<dbReference type="Pfam" id="PF10547">
    <property type="entry name" value="P22_AR_N"/>
    <property type="match status" value="1"/>
</dbReference>
<dbReference type="Proteomes" id="UP000249396">
    <property type="component" value="Unassembled WGS sequence"/>
</dbReference>
<dbReference type="Pfam" id="PF09669">
    <property type="entry name" value="Phage_pRha"/>
    <property type="match status" value="1"/>
</dbReference>
<evidence type="ECO:0000313" key="3">
    <source>
        <dbReference type="Proteomes" id="UP000249396"/>
    </source>
</evidence>
<dbReference type="InterPro" id="IPR014054">
    <property type="entry name" value="Phage_regulatory_Rha"/>
</dbReference>
<dbReference type="AlphaFoldDB" id="A0A2W4S097"/>
<protein>
    <recommendedName>
        <fullName evidence="1">Antirepressor protein ant N-terminal domain-containing protein</fullName>
    </recommendedName>
</protein>
<dbReference type="PRINTS" id="PR01994">
    <property type="entry name" value="ANTIREPRESSR"/>
</dbReference>
<evidence type="ECO:0000259" key="1">
    <source>
        <dbReference type="Pfam" id="PF10547"/>
    </source>
</evidence>
<sequence>MAAWPPPIFCKTARLPPWPHGWPAPTAAVPLASATISKHCKHGGCAMDEFPVTPIYVSVRFHGHGLALLTEGGVPYVALKGVVAALGLQWEVQYRRIQCDPTLGGEVCTLQCTTPAETLAMVALPLNLLDTWLDGIDTGQLRPKILEGIALFRRECFAVMMARWIGYDPEDNLLPPQSADKTGFTGLVAPVVILHDGKAVTTSQAVAEYFGKQHKNVLQSIENLLPQLPDEHKLNFQQASFEVAQPNGGTTTYPAYELTRDAFTLQAMGFTGKKALGFKLA</sequence>
<gene>
    <name evidence="2" type="ORF">DM484_29810</name>
</gene>
<reference evidence="2 3" key="1">
    <citation type="journal article" date="2018" name="Aquat. Microb. Ecol.">
        <title>Gammaproteobacterial methanotrophs dominate.</title>
        <authorList>
            <person name="Rissanen A.J."/>
            <person name="Saarenheimo J."/>
            <person name="Tiirola M."/>
            <person name="Peura S."/>
            <person name="Aalto S.L."/>
            <person name="Karvinen A."/>
            <person name="Nykanen H."/>
        </authorList>
    </citation>
    <scope>NUCLEOTIDE SEQUENCE [LARGE SCALE GENOMIC DNA]</scope>
    <source>
        <strain evidence="2">AMbin10</strain>
    </source>
</reference>
<organism evidence="2 3">
    <name type="scientific">Candidatus Methylumidiphilus alinenensis</name>
    <dbReference type="NCBI Taxonomy" id="2202197"/>
    <lineage>
        <taxon>Bacteria</taxon>
        <taxon>Pseudomonadati</taxon>
        <taxon>Pseudomonadota</taxon>
        <taxon>Gammaproteobacteria</taxon>
        <taxon>Methylococcales</taxon>
        <taxon>Candidatus Methylumidiphilus</taxon>
    </lineage>
</organism>
<proteinExistence type="predicted"/>
<name>A0A2W4S097_9GAMM</name>